<gene>
    <name evidence="1" type="ORF">RSOLAG1IB_12028</name>
</gene>
<dbReference type="EMBL" id="LN679357">
    <property type="protein sequence ID" value="CEL56838.1"/>
    <property type="molecule type" value="Genomic_DNA"/>
</dbReference>
<dbReference type="Proteomes" id="UP000059188">
    <property type="component" value="Unassembled WGS sequence"/>
</dbReference>
<reference evidence="1 2" key="1">
    <citation type="submission" date="2014-11" db="EMBL/GenBank/DDBJ databases">
        <authorList>
            <person name="Wibberg Daniel"/>
        </authorList>
    </citation>
    <scope>NUCLEOTIDE SEQUENCE [LARGE SCALE GENOMIC DNA]</scope>
    <source>
        <strain evidence="1">Rhizoctonia solani AG1-IB 7/3/14</strain>
    </source>
</reference>
<evidence type="ECO:0000313" key="2">
    <source>
        <dbReference type="Proteomes" id="UP000059188"/>
    </source>
</evidence>
<protein>
    <submittedName>
        <fullName evidence="1">Uncharacterized protein</fullName>
    </submittedName>
</protein>
<accession>A0A0B7FKS5</accession>
<keyword evidence="2" id="KW-1185">Reference proteome</keyword>
<organism evidence="1 2">
    <name type="scientific">Thanatephorus cucumeris (strain AG1-IB / isolate 7/3/14)</name>
    <name type="common">Lettuce bottom rot fungus</name>
    <name type="synonym">Rhizoctonia solani</name>
    <dbReference type="NCBI Taxonomy" id="1108050"/>
    <lineage>
        <taxon>Eukaryota</taxon>
        <taxon>Fungi</taxon>
        <taxon>Dikarya</taxon>
        <taxon>Basidiomycota</taxon>
        <taxon>Agaricomycotina</taxon>
        <taxon>Agaricomycetes</taxon>
        <taxon>Cantharellales</taxon>
        <taxon>Ceratobasidiaceae</taxon>
        <taxon>Rhizoctonia</taxon>
        <taxon>Rhizoctonia solani AG-1</taxon>
    </lineage>
</organism>
<sequence length="68" mass="8413">MAALTRMIVVRRTTNFYNARHPHCWSYLDHLYLKRFHKLQGLKRPSILTVRRDRACRLRYTSIFDEYR</sequence>
<evidence type="ECO:0000313" key="1">
    <source>
        <dbReference type="EMBL" id="CEL56838.1"/>
    </source>
</evidence>
<proteinExistence type="predicted"/>
<name>A0A0B7FKS5_THACB</name>
<dbReference type="AlphaFoldDB" id="A0A0B7FKS5"/>